<dbReference type="PANTHER" id="PTHR37694:SF1">
    <property type="entry name" value="SLR8022 PROTEIN"/>
    <property type="match status" value="1"/>
</dbReference>
<dbReference type="Pfam" id="PF07883">
    <property type="entry name" value="Cupin_2"/>
    <property type="match status" value="1"/>
</dbReference>
<name>A0A0F9TIS4_9ZZZZ</name>
<feature type="domain" description="Cupin type-2" evidence="1">
    <location>
        <begin position="45"/>
        <end position="112"/>
    </location>
</feature>
<sequence length="120" mass="13955">MLKKNYEEVDEKQAILMDGTKVDGVYIRWLIDDNSGSENFAMRRIEIKPERSVPLHNHLEDHEIYVLSGSAKFYNDVGYEEIVKEGDTVYIPPNEKHGIENLSEKNFAFLCIIPILKNKR</sequence>
<dbReference type="InterPro" id="IPR014710">
    <property type="entry name" value="RmlC-like_jellyroll"/>
</dbReference>
<dbReference type="SUPFAM" id="SSF51182">
    <property type="entry name" value="RmlC-like cupins"/>
    <property type="match status" value="1"/>
</dbReference>
<gene>
    <name evidence="2" type="ORF">LCGC14_0648440</name>
</gene>
<accession>A0A0F9TIS4</accession>
<dbReference type="InterPro" id="IPR011051">
    <property type="entry name" value="RmlC_Cupin_sf"/>
</dbReference>
<protein>
    <recommendedName>
        <fullName evidence="1">Cupin type-2 domain-containing protein</fullName>
    </recommendedName>
</protein>
<evidence type="ECO:0000259" key="1">
    <source>
        <dbReference type="Pfam" id="PF07883"/>
    </source>
</evidence>
<dbReference type="EMBL" id="LAZR01001198">
    <property type="protein sequence ID" value="KKN48871.1"/>
    <property type="molecule type" value="Genomic_DNA"/>
</dbReference>
<proteinExistence type="predicted"/>
<dbReference type="InterPro" id="IPR013096">
    <property type="entry name" value="Cupin_2"/>
</dbReference>
<evidence type="ECO:0000313" key="2">
    <source>
        <dbReference type="EMBL" id="KKN48871.1"/>
    </source>
</evidence>
<organism evidence="2">
    <name type="scientific">marine sediment metagenome</name>
    <dbReference type="NCBI Taxonomy" id="412755"/>
    <lineage>
        <taxon>unclassified sequences</taxon>
        <taxon>metagenomes</taxon>
        <taxon>ecological metagenomes</taxon>
    </lineage>
</organism>
<reference evidence="2" key="1">
    <citation type="journal article" date="2015" name="Nature">
        <title>Complex archaea that bridge the gap between prokaryotes and eukaryotes.</title>
        <authorList>
            <person name="Spang A."/>
            <person name="Saw J.H."/>
            <person name="Jorgensen S.L."/>
            <person name="Zaremba-Niedzwiedzka K."/>
            <person name="Martijn J."/>
            <person name="Lind A.E."/>
            <person name="van Eijk R."/>
            <person name="Schleper C."/>
            <person name="Guy L."/>
            <person name="Ettema T.J."/>
        </authorList>
    </citation>
    <scope>NUCLEOTIDE SEQUENCE</scope>
</reference>
<dbReference type="PANTHER" id="PTHR37694">
    <property type="entry name" value="SLR8022 PROTEIN"/>
    <property type="match status" value="1"/>
</dbReference>
<dbReference type="AlphaFoldDB" id="A0A0F9TIS4"/>
<comment type="caution">
    <text evidence="2">The sequence shown here is derived from an EMBL/GenBank/DDBJ whole genome shotgun (WGS) entry which is preliminary data.</text>
</comment>
<dbReference type="CDD" id="cd02222">
    <property type="entry name" value="cupin_TM1459-like"/>
    <property type="match status" value="1"/>
</dbReference>
<dbReference type="Gene3D" id="2.60.120.10">
    <property type="entry name" value="Jelly Rolls"/>
    <property type="match status" value="1"/>
</dbReference>